<protein>
    <submittedName>
        <fullName evidence="2">Uncharacterized protein</fullName>
    </submittedName>
</protein>
<evidence type="ECO:0000313" key="3">
    <source>
        <dbReference type="Proteomes" id="UP000215914"/>
    </source>
</evidence>
<dbReference type="EMBL" id="MNCJ02000318">
    <property type="protein sequence ID" value="KAF5814481.1"/>
    <property type="molecule type" value="Genomic_DNA"/>
</dbReference>
<evidence type="ECO:0000313" key="2">
    <source>
        <dbReference type="EMBL" id="KAF5814481.1"/>
    </source>
</evidence>
<sequence length="64" mass="7213">MVFPLGQISFPVTFSDGKHSRTTNVNFMVMPVKSRHDVLIGRETQCHGPRPGLTRFRSRGTETP</sequence>
<dbReference type="Proteomes" id="UP000215914">
    <property type="component" value="Unassembled WGS sequence"/>
</dbReference>
<reference evidence="2" key="1">
    <citation type="journal article" date="2017" name="Nature">
        <title>The sunflower genome provides insights into oil metabolism, flowering and Asterid evolution.</title>
        <authorList>
            <person name="Badouin H."/>
            <person name="Gouzy J."/>
            <person name="Grassa C.J."/>
            <person name="Murat F."/>
            <person name="Staton S.E."/>
            <person name="Cottret L."/>
            <person name="Lelandais-Briere C."/>
            <person name="Owens G.L."/>
            <person name="Carrere S."/>
            <person name="Mayjonade B."/>
            <person name="Legrand L."/>
            <person name="Gill N."/>
            <person name="Kane N.C."/>
            <person name="Bowers J.E."/>
            <person name="Hubner S."/>
            <person name="Bellec A."/>
            <person name="Berard A."/>
            <person name="Berges H."/>
            <person name="Blanchet N."/>
            <person name="Boniface M.C."/>
            <person name="Brunel D."/>
            <person name="Catrice O."/>
            <person name="Chaidir N."/>
            <person name="Claudel C."/>
            <person name="Donnadieu C."/>
            <person name="Faraut T."/>
            <person name="Fievet G."/>
            <person name="Helmstetter N."/>
            <person name="King M."/>
            <person name="Knapp S.J."/>
            <person name="Lai Z."/>
            <person name="Le Paslier M.C."/>
            <person name="Lippi Y."/>
            <person name="Lorenzon L."/>
            <person name="Mandel J.R."/>
            <person name="Marage G."/>
            <person name="Marchand G."/>
            <person name="Marquand E."/>
            <person name="Bret-Mestries E."/>
            <person name="Morien E."/>
            <person name="Nambeesan S."/>
            <person name="Nguyen T."/>
            <person name="Pegot-Espagnet P."/>
            <person name="Pouilly N."/>
            <person name="Raftis F."/>
            <person name="Sallet E."/>
            <person name="Schiex T."/>
            <person name="Thomas J."/>
            <person name="Vandecasteele C."/>
            <person name="Vares D."/>
            <person name="Vear F."/>
            <person name="Vautrin S."/>
            <person name="Crespi M."/>
            <person name="Mangin B."/>
            <person name="Burke J.M."/>
            <person name="Salse J."/>
            <person name="Munos S."/>
            <person name="Vincourt P."/>
            <person name="Rieseberg L.H."/>
            <person name="Langlade N.B."/>
        </authorList>
    </citation>
    <scope>NUCLEOTIDE SEQUENCE</scope>
    <source>
        <tissue evidence="2">Leaves</tissue>
    </source>
</reference>
<dbReference type="Gramene" id="mRNA:HanXRQr2_Chr03g0111531">
    <property type="protein sequence ID" value="CDS:HanXRQr2_Chr03g0111531.1"/>
    <property type="gene ID" value="HanXRQr2_Chr03g0111531"/>
</dbReference>
<feature type="region of interest" description="Disordered" evidence="1">
    <location>
        <begin position="43"/>
        <end position="64"/>
    </location>
</feature>
<accession>A0A9K3JF23</accession>
<proteinExistence type="predicted"/>
<reference evidence="2" key="2">
    <citation type="submission" date="2020-06" db="EMBL/GenBank/DDBJ databases">
        <title>Helianthus annuus Genome sequencing and assembly Release 2.</title>
        <authorList>
            <person name="Gouzy J."/>
            <person name="Langlade N."/>
            <person name="Munos S."/>
        </authorList>
    </citation>
    <scope>NUCLEOTIDE SEQUENCE</scope>
    <source>
        <tissue evidence="2">Leaves</tissue>
    </source>
</reference>
<dbReference type="AlphaFoldDB" id="A0A9K3JF23"/>
<keyword evidence="3" id="KW-1185">Reference proteome</keyword>
<comment type="caution">
    <text evidence="2">The sequence shown here is derived from an EMBL/GenBank/DDBJ whole genome shotgun (WGS) entry which is preliminary data.</text>
</comment>
<organism evidence="2 3">
    <name type="scientific">Helianthus annuus</name>
    <name type="common">Common sunflower</name>
    <dbReference type="NCBI Taxonomy" id="4232"/>
    <lineage>
        <taxon>Eukaryota</taxon>
        <taxon>Viridiplantae</taxon>
        <taxon>Streptophyta</taxon>
        <taxon>Embryophyta</taxon>
        <taxon>Tracheophyta</taxon>
        <taxon>Spermatophyta</taxon>
        <taxon>Magnoliopsida</taxon>
        <taxon>eudicotyledons</taxon>
        <taxon>Gunneridae</taxon>
        <taxon>Pentapetalae</taxon>
        <taxon>asterids</taxon>
        <taxon>campanulids</taxon>
        <taxon>Asterales</taxon>
        <taxon>Asteraceae</taxon>
        <taxon>Asteroideae</taxon>
        <taxon>Heliantheae alliance</taxon>
        <taxon>Heliantheae</taxon>
        <taxon>Helianthus</taxon>
    </lineage>
</organism>
<evidence type="ECO:0000256" key="1">
    <source>
        <dbReference type="SAM" id="MobiDB-lite"/>
    </source>
</evidence>
<gene>
    <name evidence="2" type="ORF">HanXRQr2_Chr03g0111531</name>
</gene>
<name>A0A9K3JF23_HELAN</name>